<dbReference type="SUPFAM" id="SSF52777">
    <property type="entry name" value="CoA-dependent acyltransferases"/>
    <property type="match status" value="14"/>
</dbReference>
<dbReference type="OrthoDB" id="5526154at2"/>
<feature type="domain" description="Carrier" evidence="5">
    <location>
        <begin position="2063"/>
        <end position="2138"/>
    </location>
</feature>
<dbReference type="CDD" id="cd05930">
    <property type="entry name" value="A_NRPS"/>
    <property type="match status" value="4"/>
</dbReference>
<dbReference type="PATRIC" id="fig|1297742.4.peg.2388"/>
<dbReference type="FunFam" id="1.10.1200.10:FF:000005">
    <property type="entry name" value="Nonribosomal peptide synthetase 1"/>
    <property type="match status" value="2"/>
</dbReference>
<dbReference type="FunFam" id="3.30.300.30:FF:000010">
    <property type="entry name" value="Enterobactin synthetase component F"/>
    <property type="match status" value="7"/>
</dbReference>
<dbReference type="Proteomes" id="UP000009026">
    <property type="component" value="Chromosome"/>
</dbReference>
<dbReference type="Gene3D" id="3.40.50.1820">
    <property type="entry name" value="alpha/beta hydrolase"/>
    <property type="match status" value="1"/>
</dbReference>
<dbReference type="InterPro" id="IPR009081">
    <property type="entry name" value="PP-bd_ACP"/>
</dbReference>
<dbReference type="InterPro" id="IPR006162">
    <property type="entry name" value="Ppantetheine_attach_site"/>
</dbReference>
<sequence>MRDISKELGKLSPKQRELFEALLRQRQKQQEAQAAPGIPRRQGSGPVAASFSQQRLWVLNQLEGGSSSTYNIPVAVRLDGALDLRAMEQGLADLVRRHEALRTTFQQGDDDLPFQVVHPEGTVALPVIDLTGVPEATREAEARRVAAEEARRPFSLEQGPLFRTTVLRLSPERHVLLLSMHHIISDGWSTAVLAQEMAVLYSAHATRREPVLPPLPVQYADYSVWQRDWMQGPVLKKQLDYWRGHLSGAAPTLALPTDRPRPAAQTFRGSAVRVELGNPLTQAIIALGQRHGATPFMVLLAAWQLLLSRYSGQDDISVGSPIAGRRGTELEGLIGFFVNTLVLRTQVSPAQTFPELLANVKRTTLAAYEHQDVPFERLVEELRPERSLSHSPLFQVMFVLQNTPGTEQRLPGLGLEVLRPEITATKFDLTLALAESPNGFSGILTYSTDLFDVSTVEHMVGHFRVLLEALVADVALPIAQLPLLTPTERQRLLVSWNDTAAPFPEDRGAHQLIEAQARNAPDALAVIAGDTRLTRSQLDARANALAHHLRSLGVGPESRVGLCVERSEDLVVGMLAIHKAGGAFVTLDPTYPSDRLAFMVRDAAIEVVLTLSTLPESLLPAGPVRVLLDAESARIAANPSDAPPVTAVEPAQLAYIIYTSGSTGRPKGTLLSHRGLVNTAVAAAHAHGYHPQGRVLQFASPGFDAAVCEVFATLVAGATLVMAPRERLLPDAPLRALLDEHRITAVTLTPSVLARLEPRGLSSLETLICAGEALTPELVQAWAGRVRLLNAYGPTEVTVCASITREPLAANGTRAPDMGKPWPNTRLYVLNGAMELVPAGVAGELFISGVGLARGYLGRADLSAEKFVPDPFGGTPGGRLYRTGDNVRWSADGSLEFLGRLDAQVKLRGFRVELGEVESALVAHAGARQAAAMVRKDASGDSRLVAYVVPQGDAALDAASLRARLAEVLPDYMVPAAFVSLPALPLTAHGKLDVRALPIPGAESLARAAARAPETETEKRVAALWTELLGVESITAADDFFALGGHSLLATQVVSRLRRELGVELPLRALFESPTLAALASRIDGGTRPNASAPPLVPASREGHLPLSFAQQRLWFIDQLEPGSAAYNIPTAVLLEGDLQPELLQQALEALTLRHESLRTTFAAQGEDAFQRILARLEVPLPRVDLSGMQEAEQDAETRRLVSEEAQRPFNLADGPLLRARLFRLAPARHVLVLTLHHIVSDGWSMGVLIRELGSLYLSLTQGTPSSLAPLPVQYADFAAWQRGWLQGAVLQAQLDFWRNQLTGAPPVLELPTDRPRPAVQTYRGAALPFSIPSTLTARINTLAQRHGATPFMVLLAAWQLLLSRYSGQDDVSVGSPIAGRTRTELEGLIGFFVNTLVLRARIDSGASFVQLLGQVKQTTLGAYEHQDVPFEKLVEELRPQRSLSHTPLFQVMFSLQNTPQEALDLPRLALRPFALDSGVAKFDLSLSLTEGNGALEGVLDYSSDLFDAATVQRMAVHFHALLETIVEHPERAVSSLSFLSGTERQQLLSAWNDTHQPFPWEGGLHERFEAQAARTPDALAVLSDEASFSFSALNQRANQWAGLLRHRGVRPEVHVALCFERSAEMLVALLAVLKAGGSYVPLDPAYPAQRIGFMLQDAQPLLVLSQPHLVESLSAHGLDVLCLDDAAAADFPATNPPPLASADHPAYVIYTSGSTGKPKGVEVTHASVMNLRAALARTVYADVTSPLRVSLNAPLAFDASVQQLVQLTDGHTLCVIPKEVREDVRLMVAWLERHRVEVLDCSPSHLRLMLDEGLGAQPLRVLVGGEAIDEALWARLSAHPNLQAFNVYGPTECTVDSTAKTVRGAEPRPSLGGPLANARFYVLDAQLQPVPTGVPGELFIGGAGLARGYLRRPDLTAERFIPDGFSASPGARLYRTGDRVRWLANGELEYLGRIDFQVKLRGFRIELGEIEAALTEHADVRESAVIVRKDGAAPQLVGYVVPTAGQALEVATLRTFLKERLPEYMVPSALMVLEALPLNTNGKLDRNALPAPHEAGTRTHVPPREGTEQTLAGLFEDLLGVKPVGANDDFFELGGHSLLATQLVSRIRSTFRVELPLRALFEQRTVSSLAAKLDATPGQSALPPLKPAPAGQPLPQSSAQRRLWYVDRLAPGSAAYNIPAAVRIDGALDPAGMEQALRAVVSRQAALRTTFRNHEELPVQVLHPNVSFTLAVEDLISLPESAREAQARTLANEEAHRPFDLERGPLFRARLLRLAPEHHVLLVTMHHIISDGWSIGVLVREVAAFYEAGLRGGAPSLPELPVQYADFARWQHDWMQGPVLEAELDYWREQLTGAPSALELPTDRPRPAVQANRGAGLPVQLPLSVAQGIQELARRTGTTPFVVMLAAWQLLLSRYSGQEDVSVGSPVAGRNRSELEDLIGFFVNTVILRARLSPQLTVSELLSQVKQATLGATEHQDVPFEKLVEVLKPPRDTSRSPLFQVTFTLQNTPPVRLELPGLSLRVLDVDIETAKFDMSLVLGEGPDGVSGVLNYDTDLFDRATVARMMEHYRVLLEAFVSNEHARLSDLSPLPVSERQQVLLDWNATSADYPRDMPIHVRFAEQAARTPDAVALIFGDEQLTYGELNQRSNQLAHHLRAYGVDAGTRVGLCLERSFELVVGLLGILKAGGAYVPINRGYPAERISFFLQEAGISVIVTLEELADELPAGGSLFVCLDADEAMLARQPADAPPPAKVGGDDLAYVMFTSGSTGVPKGVCVPHRGVVRLVCANPFIQFGPDEVFLQLAPVAFDASTLEIWGALLHGARLVLAPPGTPALNELGALLEAHGVTTLWLTAALFEQAVLHMGASLATVRQVLAGGDVLPMQRVLQHLSRVPSNAVLVNGYGPTENTTFSATYTLRPGMSLGSSVPIGRPLGHSTTYVLDTFLQPAPVGVPGELFVGGDGLAWGYLNRPDLTAEKFVPHPFSSAPGARLYRTGDRARWLADGTLEFLGRTDFQVKVRGFRIELGEIEAQLQRAPGVQEAVVAVREDVPGDKRLVAYLVGMDGPESVQPRALHDFLAQRLPDYMVPAVFVPMEALPLNANGKVDRKALPPPEAEAREEGLPFEAPRTPAEVALARVWCEVLGVKQVGIDDSYFDLGGDSMRSIQVVAKLRELGLELPMMALLQHPTIRELSSELKSTAHVKPAVESSPFSLLTEEDRQRMPEGVEDAYPLTYLQSGMLFESTLHVGTGIYHDMFSLHLELALDETRIRQALQEVMNRHSILRTSFDLEGYSEPIQFVHRQVEPSLRFEDLRHLSRAEQDVFLRDWAETYRRQNFDWTRAPLLHTTVHRRSDTTLQLTFLFHHAILDGWSATSVFTELLGRYLELLAGGDSPAAPPLAVTYRQFVALERESLSSGRDEQFWLERMSEVEPPTARPPSQSGQPDMMHRHKVSVSIDLQERLQRVAQELGVSLKSVLLATHLRVSSFVDGSNSVVTGLVSNGRPEVADGERMIGLFLNSVPFPLMLTGGTWRELIREVAKRERELLPHRRYPMARLKKKLGGQPLFQTLFNFVHFHVMGDMMEREGIRVIEEVDAAAWMELPLDVSFSLDPATSALDFAVSSTGATRDASWVKTVSQYYLRALETLATTPDARHDQVTLLSTEEQQRILRDWNATGQQLPWEGGLHERFEAQAARTPDALAVLSDEASFSFSALNQRANQWAGLLRHRGVRPEVHVALCFERSAEMLVALLAVLKAGGSYVPLDPAYPAQRIGFMLQDAQPLLVLSQPHLVESLSAHGLDVLCLDDAAAADFPATNPPPLASADHPAYVIYTSGSTGRPKGVEVTHASVMNLRAALARTVYAGVTSSLRVSLNAPLSFDASVQQLVQLTDGHTLCVIPKEVREDVRLMVAWLERNQLDVLDCSPSHLRLLLDEGLGSRALRVLSGGEAIDEALWARLASHPHIQAFNVYGPTECTVDSTAKAIRGAGPQPSLGGPLANARFYVLDSHLQPVPAGVPGELFIGGAGLARGYLRRPDLTAERFIPDAFGDSPGARLYRTGDRVRWLDNGELEYLGRIDFQVKVRGYRIELGEIEAALRAHPDVDTAVVLVHAFSESDKRLVAYVVPASAATLDTESLRVSLRERLPEFMVPALFVPLAAIPLTTNGKVDRKALPSPIASQLSDARVFEAPQTKTEELIASLWAQLLRVDKVGRADDFFSLGGHSLLATQVVSRLRREMGIELPLRALFEAPTLASLASRIDAGSRPSASAPPLQPASRDGDLPLSFAQQRLWFIDQLEPGSATYNIPTAVLLEGDLQPELLQQALEALTLRHESLRTTFAAQGEDAIQRILPRLEVPLPLVDLSGLNQAEQDAETRRRVAEEAQRPFNLAEGPLLRARLFRLADARHVLVLTLHHIVSDGWSMGVLIRELGALYLSLAKGLPSPLAPLPVQYADFAAWQRGWLQGPVLQAQLDFWRNQLTGAPPILELPTDRPRPPVQTYRGDSLPFTIPQALAARINALAQSHGTTPFMVLLAAWQLLLSRYSGQDDISVGSPIAGRTRAELESLIGFFVNTLVLRARIDANASFVQLLTQVKQTTLGAYEHQDVPFEKLVEELRPQRSLSHSPLFQVMFSLQNTPQEALDLVGLSVRPLELDSPVAKFDLSLALAASNGGYNGTLNYNSDLFDAATIQRMAGHLGVLLEGIAADATQPVWKLPLVPSTERQQLLTEWNDLRTPLRRGLIHQRVSEQAARTPEATALVVGTARHSYRELEARSNRLAHLLKSFGVGPDVRVAVCMKRSAELVVSLLAILKAGGAYVPLDPNYPRQRIESTLSSAEPRLLLSHQALPSSLQLDFPAASTVFLDALPPHFASLPTDAPASAVGDDNLAYLIYTSGSTGKPKGVSISHASATSFLDWATRTFSPAQLAGTLASTSVCFDLSVFELFAPLSCGGCVLLADDALALATLPAAREVTLLNTVPSAIAELLRLGAIPASVRTINLAGEPLPGTLARALYASTSVQDVFNLYGPTEDTTYSTFTRVPADVVEPTIGAPLPQSSAYVLTPQLQLQPVGAPGELYLAGAGLARGYLGQPDLTAERFVPDPFANVPGSRMYRTGDRVRWLPNGELEYLGRIDFQVKLRGFRIELGEIESALRAHPDVDSAVVLVHAFSDSDKRLVAYVVPSAALDTDALRLFLRERLPEFMVPALFVPLAALPLTPNGKVDRKALPAPIASQLSDSRSFEAPRTKTEELIASLWAQLLRVDKVSRTDDFFSLGGHSLLATQVVSRLRRELGIELPLRTLFEAPTLALLAARIDSGSRPSASAPPLVPSSRDGDLPLSFAQQRLWFIDQLEPGSAAYNIPTAVLLEGDLQPELLQQALEALTLRHESLRTTFPAQAGDAAQHILPTIDVPLPQVDLSHLPETEQDSETRRRVSEEAQRPFNLADGPLLRARLFHLAPARHVLVLTLHHIVSDGWSMGVLIRELSALYIALARGTQSPLSPLPIQYADFAAWQRGWLQGAALQAQLDFWRNQLASAPPILELPTDRPRPAVQTYRGATLSFTIPQTLATRVNALAQSHGATPFMVLLASWQLLLSRYSGQDDISVGSPIAGRTRTEVESLIGFFVNTLVLRARIDAGDSFAQLLGQVKQTTLGAYEHQDVPFEKLVEELRPQRSLSHSPLFQVMFSLQNTPQEAIDLSGLTVRSLSFDSPVAKFDLSLVMTEVNGALEGVLDYSSDLFDASTVQRMAAHFHSLLETIVEHPEQAVSSLSFLSSIERQRLLTEWNDLRTPLRRGLIHQRVSEQATLTPDATALVVGTERVSYRELEARSNRLAHLLKSLGVGPDVRVAVCMKRSAELVVSLLAILKAGGAYVPLDPNYPRQRIESTLSSAEPRLLLSHQALPASLQLDFPATSTVFLDALPAHFASLPTDAPASTVGDDNLAYLIYTSGSTGKPKGVSISHASATSFLDWATRTFSPAQLAGTLASTSVCFDLSVFELFAPLSCGGCVLLADDALALATLPAAQEVTLLNTVPSAIAELLRLGAIPASVRTINLAGEPLPGTLARALYASTSVQDVFNLYGPTEDTTYSTFTRVPADVVEPSIGAPLPQSSAYVLTPQLQLQPVGAPGELYLAGAGLARGYLGQPDLTAERFVPDPFANVPGSRMYRTGDRVRWLPNGELEYLGRIDFQVKLRGFRIELGEIESALRAHPGVDSAVVLVHAFSESDKRLVAYVVASPSVDTEALRHFVRERLPDFMVPALFVPLAALPLTPNGKVDRKALPAPIASQLSDSRAFEAPQTPTEERIASLWAQLLRVDKVSRTDDFFSLGGHSLLATQVVSRLRRDLGIELPLRALFEAPTIAALAARIDAGTRPSAAAPPLVPAARDGNLPLSFAQQRLWFIDQLEPGSAAYNIPTAVLLEGALQPALLQQALEALTFRHESLRTTFAAQGADSVQRILPHLEVPLPLVDLSGLKPAEQDAESRRQVSEEAQRPFNLSEGPLLRARLFRLDSERHVLVLTLHHIVSDGWSMGVLIRELGALYLSLAQGTPSPLSPLPIQYADFAAWQRGWLHGPVLQAQLDFWRDQLTGAPPVLELPTDRPRPAVQTYRGDSLPFAIPPALAAGINALAHTHGATPFMVLLASWQLLLSRYSGQDDVSVGSPIAGRTRSELEGLIGFFVNTLVLRARIDSGASFVQLLAQVKQTTLGAYEHQDVPFEKLVEELRPQRSLSHSPLFQMMFSLQNTPQEALDLTGLTVRPLSFDSPLAKFDLTLTLAETNGGYGGTLNYNSDLFDGATAQRMAAHFHALIEAVVAHPESSVSSLSILAGSERQQLLSTWNDTHQSFSWDGCLHERFEAQAARTPDALAVLSDEASLSFSALNQRANQWAGLLRQRGVRPEVRVALCFERSADMLVALLAILKAGGAYLPLDPTYPAQRIGFMLQDAQPLLVLTQPHLADSLAPHGVDVLCLDEASAAAFPANNPSPLASAAHPAYVIYTSGSTGRPKGVEVTHGSVMNLRAALARTVYDGVTSPLRVSLNAPLSFDASVQQLVQLSDGHTLCVVPQAAREDASLLVAWVEKHHLDVLDCAPSHLRMLFDAGLGTRDLRVLVGGEAIDDALWARLSTHPRLQAFNVYGPTECTVDSTARAIRGAGPRPTLGGPLANVRFYVLDAQLQPVPTGIPGELFIGGAGLARGYLRRPDLSAERFIPDAFTDTPGARLYRTGDRVRWLSNGELEYLGRIDFQVKLRGFRIELGEIESAIQAHPNVEGALVTPHVFSAGDTRLVAYVVPSANVTLEPEALRAHLRQQLPAFMVPSTFITLGAFPLTPNGKVDRKALPAPEAGTASRSQVAPRDVAELELARLFEEVLGLPSVGARDDFFQLGGHSFLAVRLVAQIRERLGRDLPIAALFQAPTVEELATLLRQEPRRWSPLVPLQPEGTGTPFFCVHPVGGNVFAYVELARRLGRQQPVYGLQAQGLDGGQPPRKSLSEMAQAYVEAIRTVQPHGPYRLGGWSLGAVVAHEMARLLHAQGESVDVLALIEPSPTALAQGAVAGEDDSAATLFALDLARTSGVDVSDAGAVSTLPPDAQLEALLQKGRESGVFVPEVGLEQLRTLQRVFVANHQALRQHTLQPYSGALTVFRGTESEATGPMSSDRGWGTFAAKVDVVDVPGDHYSLLRAPALDALVKALSSLFNSRDTQPAEAP</sequence>
<comment type="cofactor">
    <cofactor evidence="1">
        <name>pantetheine 4'-phosphate</name>
        <dbReference type="ChEBI" id="CHEBI:47942"/>
    </cofactor>
</comment>
<gene>
    <name evidence="6" type="ORF">A176_002366</name>
</gene>
<dbReference type="GO" id="GO:0003824">
    <property type="term" value="F:catalytic activity"/>
    <property type="evidence" value="ECO:0007669"/>
    <property type="project" value="InterPro"/>
</dbReference>
<dbReference type="CDD" id="cd12117">
    <property type="entry name" value="A_NRPS_Srf_like"/>
    <property type="match status" value="1"/>
</dbReference>
<evidence type="ECO:0000259" key="5">
    <source>
        <dbReference type="PROSITE" id="PS50075"/>
    </source>
</evidence>
<dbReference type="GO" id="GO:0031177">
    <property type="term" value="F:phosphopantetheine binding"/>
    <property type="evidence" value="ECO:0007669"/>
    <property type="project" value="InterPro"/>
</dbReference>
<dbReference type="FunFam" id="2.30.38.10:FF:000001">
    <property type="entry name" value="Non-ribosomal peptide synthetase PvdI"/>
    <property type="match status" value="7"/>
</dbReference>
<dbReference type="NCBIfam" id="TIGR01733">
    <property type="entry name" value="AA-adenyl-dom"/>
    <property type="match status" value="7"/>
</dbReference>
<comment type="similarity">
    <text evidence="2">Belongs to the ATP-dependent AMP-binding enzyme family.</text>
</comment>
<dbReference type="InterPro" id="IPR001031">
    <property type="entry name" value="Thioesterase"/>
</dbReference>
<feature type="domain" description="Carrier" evidence="5">
    <location>
        <begin position="6289"/>
        <end position="6364"/>
    </location>
</feature>
<dbReference type="PANTHER" id="PTHR45527">
    <property type="entry name" value="NONRIBOSOMAL PEPTIDE SYNTHETASE"/>
    <property type="match status" value="1"/>
</dbReference>
<dbReference type="EMBL" id="CP012109">
    <property type="protein sequence ID" value="AKQ65454.1"/>
    <property type="molecule type" value="Genomic_DNA"/>
</dbReference>
<dbReference type="NCBIfam" id="NF004282">
    <property type="entry name" value="PRK05691.1"/>
    <property type="match status" value="8"/>
</dbReference>
<dbReference type="SMART" id="SM00823">
    <property type="entry name" value="PKS_PP"/>
    <property type="match status" value="7"/>
</dbReference>
<dbReference type="InterPro" id="IPR029058">
    <property type="entry name" value="AB_hydrolase_fold"/>
</dbReference>
<dbReference type="PANTHER" id="PTHR45527:SF1">
    <property type="entry name" value="FATTY ACID SYNTHASE"/>
    <property type="match status" value="1"/>
</dbReference>
<dbReference type="RefSeq" id="WP_049872272.1">
    <property type="nucleotide sequence ID" value="NZ_CP012109.1"/>
</dbReference>
<dbReference type="InterPro" id="IPR020806">
    <property type="entry name" value="PKS_PP-bd"/>
</dbReference>
<dbReference type="NCBIfam" id="NF003417">
    <property type="entry name" value="PRK04813.1"/>
    <property type="match status" value="7"/>
</dbReference>
<dbReference type="Pfam" id="PF00975">
    <property type="entry name" value="Thioesterase"/>
    <property type="match status" value="1"/>
</dbReference>
<dbReference type="FunFam" id="3.40.50.12780:FF:000012">
    <property type="entry name" value="Non-ribosomal peptide synthetase"/>
    <property type="match status" value="5"/>
</dbReference>
<evidence type="ECO:0000313" key="6">
    <source>
        <dbReference type="EMBL" id="AKQ65454.1"/>
    </source>
</evidence>
<dbReference type="PROSITE" id="PS00455">
    <property type="entry name" value="AMP_BINDING"/>
    <property type="match status" value="7"/>
</dbReference>
<dbReference type="GO" id="GO:0043041">
    <property type="term" value="P:amino acid activation for nonribosomal peptide biosynthetic process"/>
    <property type="evidence" value="ECO:0007669"/>
    <property type="project" value="TreeGrafter"/>
</dbReference>
<dbReference type="InterPro" id="IPR036736">
    <property type="entry name" value="ACP-like_sf"/>
</dbReference>
<feature type="domain" description="Carrier" evidence="5">
    <location>
        <begin position="4185"/>
        <end position="4260"/>
    </location>
</feature>
<evidence type="ECO:0000313" key="7">
    <source>
        <dbReference type="Proteomes" id="UP000009026"/>
    </source>
</evidence>
<dbReference type="InterPro" id="IPR045851">
    <property type="entry name" value="AMP-bd_C_sf"/>
</dbReference>
<dbReference type="eggNOG" id="COG1020">
    <property type="taxonomic scope" value="Bacteria"/>
</dbReference>
<protein>
    <submittedName>
        <fullName evidence="6">Malonyl CoA-acyl carrier protein transacylase</fullName>
    </submittedName>
</protein>
<feature type="domain" description="Carrier" evidence="5">
    <location>
        <begin position="1012"/>
        <end position="1087"/>
    </location>
</feature>
<organism evidence="6 7">
    <name type="scientific">Pseudomyxococcus hansupus</name>
    <dbReference type="NCBI Taxonomy" id="1297742"/>
    <lineage>
        <taxon>Bacteria</taxon>
        <taxon>Pseudomonadati</taxon>
        <taxon>Myxococcota</taxon>
        <taxon>Myxococcia</taxon>
        <taxon>Myxococcales</taxon>
        <taxon>Cystobacterineae</taxon>
        <taxon>Myxococcaceae</taxon>
        <taxon>Pseudomyxococcus</taxon>
    </lineage>
</organism>
<evidence type="ECO:0000256" key="3">
    <source>
        <dbReference type="ARBA" id="ARBA00022450"/>
    </source>
</evidence>
<dbReference type="InterPro" id="IPR010071">
    <property type="entry name" value="AA_adenyl_dom"/>
</dbReference>
<dbReference type="Pfam" id="PF00550">
    <property type="entry name" value="PP-binding"/>
    <property type="match status" value="7"/>
</dbReference>
<dbReference type="InterPro" id="IPR025110">
    <property type="entry name" value="AMP-bd_C"/>
</dbReference>
<dbReference type="Gene3D" id="2.30.38.10">
    <property type="entry name" value="Luciferase, Domain 3"/>
    <property type="match status" value="7"/>
</dbReference>
<evidence type="ECO:0000256" key="4">
    <source>
        <dbReference type="ARBA" id="ARBA00022553"/>
    </source>
</evidence>
<dbReference type="Gene3D" id="1.10.1200.10">
    <property type="entry name" value="ACP-like"/>
    <property type="match status" value="7"/>
</dbReference>
<dbReference type="GO" id="GO:0044550">
    <property type="term" value="P:secondary metabolite biosynthetic process"/>
    <property type="evidence" value="ECO:0007669"/>
    <property type="project" value="UniProtKB-ARBA"/>
</dbReference>
<dbReference type="InterPro" id="IPR020845">
    <property type="entry name" value="AMP-binding_CS"/>
</dbReference>
<dbReference type="PROSITE" id="PS00012">
    <property type="entry name" value="PHOSPHOPANTETHEINE"/>
    <property type="match status" value="6"/>
</dbReference>
<reference evidence="6 7" key="1">
    <citation type="journal article" date="2016" name="PLoS ONE">
        <title>Complete Genome Sequence and Comparative Genomics of a Novel Myxobacterium Myxococcus hansupus.</title>
        <authorList>
            <person name="Sharma G."/>
            <person name="Narwani T."/>
            <person name="Subramanian S."/>
        </authorList>
    </citation>
    <scope>NUCLEOTIDE SEQUENCE [LARGE SCALE GENOMIC DNA]</scope>
    <source>
        <strain evidence="7">mixupus</strain>
    </source>
</reference>
<keyword evidence="3" id="KW-0596">Phosphopantetheine</keyword>
<dbReference type="InterPro" id="IPR023213">
    <property type="entry name" value="CAT-like_dom_sf"/>
</dbReference>
<accession>A0A0H4WRN1</accession>
<dbReference type="InterPro" id="IPR000873">
    <property type="entry name" value="AMP-dep_synth/lig_dom"/>
</dbReference>
<dbReference type="PROSITE" id="PS50075">
    <property type="entry name" value="CARRIER"/>
    <property type="match status" value="7"/>
</dbReference>
<dbReference type="GO" id="GO:0072330">
    <property type="term" value="P:monocarboxylic acid biosynthetic process"/>
    <property type="evidence" value="ECO:0007669"/>
    <property type="project" value="UniProtKB-ARBA"/>
</dbReference>
<dbReference type="KEGG" id="mym:A176_002366"/>
<dbReference type="SUPFAM" id="SSF56801">
    <property type="entry name" value="Acetyl-CoA synthetase-like"/>
    <property type="match status" value="7"/>
</dbReference>
<dbReference type="FunFam" id="3.30.559.10:FF:000012">
    <property type="entry name" value="Non-ribosomal peptide synthetase"/>
    <property type="match status" value="6"/>
</dbReference>
<dbReference type="Pfam" id="PF00668">
    <property type="entry name" value="Condensation"/>
    <property type="match status" value="7"/>
</dbReference>
<keyword evidence="7" id="KW-1185">Reference proteome</keyword>
<dbReference type="CDD" id="cd19531">
    <property type="entry name" value="LCL_NRPS-like"/>
    <property type="match status" value="6"/>
</dbReference>
<keyword evidence="4" id="KW-0597">Phosphoprotein</keyword>
<evidence type="ECO:0000256" key="2">
    <source>
        <dbReference type="ARBA" id="ARBA00006432"/>
    </source>
</evidence>
<dbReference type="FunFam" id="3.40.50.980:FF:000001">
    <property type="entry name" value="Non-ribosomal peptide synthetase"/>
    <property type="match status" value="7"/>
</dbReference>
<dbReference type="FunFam" id="1.10.1200.10:FF:000016">
    <property type="entry name" value="Non-ribosomal peptide synthase"/>
    <property type="match status" value="5"/>
</dbReference>
<dbReference type="SUPFAM" id="SSF53474">
    <property type="entry name" value="alpha/beta-Hydrolases"/>
    <property type="match status" value="1"/>
</dbReference>
<dbReference type="Gene3D" id="3.30.559.30">
    <property type="entry name" value="Nonribosomal peptide synthetase, condensation domain"/>
    <property type="match status" value="7"/>
</dbReference>
<dbReference type="Gene3D" id="3.40.50.980">
    <property type="match status" value="14"/>
</dbReference>
<dbReference type="Gene3D" id="3.30.559.10">
    <property type="entry name" value="Chloramphenicol acetyltransferase-like domain"/>
    <property type="match status" value="7"/>
</dbReference>
<dbReference type="Gene3D" id="3.30.300.30">
    <property type="match status" value="7"/>
</dbReference>
<dbReference type="Pfam" id="PF13193">
    <property type="entry name" value="AMP-binding_C"/>
    <property type="match status" value="7"/>
</dbReference>
<name>A0A0H4WRN1_9BACT</name>
<dbReference type="FunFam" id="3.30.559.30:FF:000001">
    <property type="entry name" value="Non-ribosomal peptide synthetase"/>
    <property type="match status" value="4"/>
</dbReference>
<dbReference type="InterPro" id="IPR001242">
    <property type="entry name" value="Condensation_dom"/>
</dbReference>
<evidence type="ECO:0000256" key="1">
    <source>
        <dbReference type="ARBA" id="ARBA00001957"/>
    </source>
</evidence>
<proteinExistence type="inferred from homology"/>
<dbReference type="SUPFAM" id="SSF47336">
    <property type="entry name" value="ACP-like"/>
    <property type="match status" value="7"/>
</dbReference>
<dbReference type="Pfam" id="PF00501">
    <property type="entry name" value="AMP-binding"/>
    <property type="match status" value="7"/>
</dbReference>
<feature type="domain" description="Carrier" evidence="5">
    <location>
        <begin position="3125"/>
        <end position="3199"/>
    </location>
</feature>
<dbReference type="GO" id="GO:0005737">
    <property type="term" value="C:cytoplasm"/>
    <property type="evidence" value="ECO:0007669"/>
    <property type="project" value="TreeGrafter"/>
</dbReference>
<dbReference type="STRING" id="1297742.A176_002366"/>
<feature type="domain" description="Carrier" evidence="5">
    <location>
        <begin position="7342"/>
        <end position="7417"/>
    </location>
</feature>
<feature type="domain" description="Carrier" evidence="5">
    <location>
        <begin position="5237"/>
        <end position="5312"/>
    </location>
</feature>